<dbReference type="PANTHER" id="PTHR24198">
    <property type="entry name" value="ANKYRIN REPEAT AND PROTEIN KINASE DOMAIN-CONTAINING PROTEIN"/>
    <property type="match status" value="1"/>
</dbReference>
<reference evidence="4 5" key="1">
    <citation type="journal article" date="2020" name="Microbiol. Resour. Announc.">
        <title>Draft Genome Sequence of a Cladosporium Species Isolated from the Mesophotic Ascidian Didemnum maculosum.</title>
        <authorList>
            <person name="Gioti A."/>
            <person name="Siaperas R."/>
            <person name="Nikolaivits E."/>
            <person name="Le Goff G."/>
            <person name="Ouazzani J."/>
            <person name="Kotoulas G."/>
            <person name="Topakas E."/>
        </authorList>
    </citation>
    <scope>NUCLEOTIDE SEQUENCE [LARGE SCALE GENOMIC DNA]</scope>
    <source>
        <strain evidence="4 5">TM138-S3</strain>
    </source>
</reference>
<dbReference type="PANTHER" id="PTHR24198:SF165">
    <property type="entry name" value="ANKYRIN REPEAT-CONTAINING PROTEIN-RELATED"/>
    <property type="match status" value="1"/>
</dbReference>
<name>A0AB34KXW1_9PEZI</name>
<accession>A0AB34KXW1</accession>
<dbReference type="Gene3D" id="1.25.40.20">
    <property type="entry name" value="Ankyrin repeat-containing domain"/>
    <property type="match status" value="3"/>
</dbReference>
<feature type="repeat" description="ANK" evidence="3">
    <location>
        <begin position="282"/>
        <end position="314"/>
    </location>
</feature>
<protein>
    <recommendedName>
        <fullName evidence="6">Ankyrin repeat protein</fullName>
    </recommendedName>
</protein>
<gene>
    <name evidence="4" type="ORF">WHR41_02715</name>
</gene>
<dbReference type="InterPro" id="IPR036770">
    <property type="entry name" value="Ankyrin_rpt-contain_sf"/>
</dbReference>
<dbReference type="GeneID" id="96004159"/>
<feature type="repeat" description="ANK" evidence="3">
    <location>
        <begin position="567"/>
        <end position="599"/>
    </location>
</feature>
<sequence length="803" mass="87036">MSISSKQSLYSSLCMSIVDHGNSIALRFLDYPGIGKADSSRRIDSLAIAFLDISCALFRVESGVDSVVVRPVKQKPSSSGGIDRLHDDLRLISATFTDLDRFLLKRSVDDYKQSFSLFGRSRGVHAEIEKLQKALEQGLVKLQLAIGALPGSDLHITNPGSGYTDLLSLFENRLKKRSQNNVAVFAALARKEAPPEPAISPSFGRFESQQLTHSNFENDTASVMFSDLAGITDSFNSFWSSGTPADGEPDQNLLHLAVSISDLDSMRLLLQFGAQVDARDRAGITPLYAATEVMFLAGAQLLLQHGADPNLHVEAHGETPFALSLAEGRDHFALLYLDNGAHVDTPLANGNTPLIQAIETASDGTVVELMLEKGADPNRKNNKGETALFRAISVDRIDHVTNLLAHNANPNLPGPKHMLWPAVHKTPILEMLLAKGANLKLAPGILELATSTNSVEAVTLLLRYGADPNAKKDGIYTPLCSAIRDDREQLVDLLLQAKADPNLAALDYPTFKCVTYHRPHLLPKVLDAGADIHHPKGIVEACVEKGEAECLKILIKYGANVNERGASGNTALTTAIKHGDHAMLDLLLANGANPAVRGQEWPVNLAVADPAVLQKLLQHLSPATISKGALERAVMADQLASVKMLLAAGVDVEDRNGGVFSALTTSIREARKDIFYFLLDSAGADPNSPGEHLPIIKAIRRHRADDLSYIQHLLECGADMNLMYRGWNAVLQALDNGEAEVFRLLARSGSPDLEARDESGRTVLEIMRERGMREELEILMEGSGGGSKEVREALRGLRSLVQD</sequence>
<feature type="repeat" description="ANK" evidence="3">
    <location>
        <begin position="446"/>
        <end position="473"/>
    </location>
</feature>
<keyword evidence="1" id="KW-0677">Repeat</keyword>
<dbReference type="Pfam" id="PF12796">
    <property type="entry name" value="Ank_2"/>
    <property type="match status" value="4"/>
</dbReference>
<evidence type="ECO:0000256" key="1">
    <source>
        <dbReference type="ARBA" id="ARBA00022737"/>
    </source>
</evidence>
<keyword evidence="2 3" id="KW-0040">ANK repeat</keyword>
<keyword evidence="5" id="KW-1185">Reference proteome</keyword>
<evidence type="ECO:0000256" key="2">
    <source>
        <dbReference type="ARBA" id="ARBA00023043"/>
    </source>
</evidence>
<dbReference type="InterPro" id="IPR002110">
    <property type="entry name" value="Ankyrin_rpt"/>
</dbReference>
<dbReference type="RefSeq" id="XP_069231866.1">
    <property type="nucleotide sequence ID" value="XM_069371321.1"/>
</dbReference>
<evidence type="ECO:0000313" key="5">
    <source>
        <dbReference type="Proteomes" id="UP000803884"/>
    </source>
</evidence>
<comment type="caution">
    <text evidence="4">The sequence shown here is derived from an EMBL/GenBank/DDBJ whole genome shotgun (WGS) entry which is preliminary data.</text>
</comment>
<dbReference type="AlphaFoldDB" id="A0AB34KXW1"/>
<feature type="repeat" description="ANK" evidence="3">
    <location>
        <begin position="349"/>
        <end position="382"/>
    </location>
</feature>
<dbReference type="Proteomes" id="UP000803884">
    <property type="component" value="Unassembled WGS sequence"/>
</dbReference>
<evidence type="ECO:0000313" key="4">
    <source>
        <dbReference type="EMBL" id="KAL1588761.1"/>
    </source>
</evidence>
<evidence type="ECO:0000256" key="3">
    <source>
        <dbReference type="PROSITE-ProRule" id="PRU00023"/>
    </source>
</evidence>
<proteinExistence type="predicted"/>
<evidence type="ECO:0008006" key="6">
    <source>
        <dbReference type="Google" id="ProtNLM"/>
    </source>
</evidence>
<dbReference type="PROSITE" id="PS50297">
    <property type="entry name" value="ANK_REP_REGION"/>
    <property type="match status" value="3"/>
</dbReference>
<dbReference type="SMART" id="SM00248">
    <property type="entry name" value="ANK"/>
    <property type="match status" value="13"/>
</dbReference>
<dbReference type="EMBL" id="JAAQHG020000006">
    <property type="protein sequence ID" value="KAL1588761.1"/>
    <property type="molecule type" value="Genomic_DNA"/>
</dbReference>
<organism evidence="4 5">
    <name type="scientific">Cladosporium halotolerans</name>
    <dbReference type="NCBI Taxonomy" id="1052096"/>
    <lineage>
        <taxon>Eukaryota</taxon>
        <taxon>Fungi</taxon>
        <taxon>Dikarya</taxon>
        <taxon>Ascomycota</taxon>
        <taxon>Pezizomycotina</taxon>
        <taxon>Dothideomycetes</taxon>
        <taxon>Dothideomycetidae</taxon>
        <taxon>Cladosporiales</taxon>
        <taxon>Cladosporiaceae</taxon>
        <taxon>Cladosporium</taxon>
    </lineage>
</organism>
<feature type="repeat" description="ANK" evidence="3">
    <location>
        <begin position="249"/>
        <end position="281"/>
    </location>
</feature>
<dbReference type="PROSITE" id="PS50088">
    <property type="entry name" value="ANK_REPEAT"/>
    <property type="match status" value="5"/>
</dbReference>
<dbReference type="SUPFAM" id="SSF48403">
    <property type="entry name" value="Ankyrin repeat"/>
    <property type="match status" value="2"/>
</dbReference>